<name>A0A974DNF1_XENLA</name>
<evidence type="ECO:0000313" key="1">
    <source>
        <dbReference type="EMBL" id="OCT94570.1"/>
    </source>
</evidence>
<dbReference type="AlphaFoldDB" id="A0A974DNF1"/>
<gene>
    <name evidence="1" type="ORF">XELAEV_18012245mg</name>
</gene>
<dbReference type="EMBL" id="CM004468">
    <property type="protein sequence ID" value="OCT94570.1"/>
    <property type="molecule type" value="Genomic_DNA"/>
</dbReference>
<dbReference type="Proteomes" id="UP000694892">
    <property type="component" value="Chromosome 2L"/>
</dbReference>
<proteinExistence type="predicted"/>
<reference evidence="2" key="1">
    <citation type="journal article" date="2016" name="Nature">
        <title>Genome evolution in the allotetraploid frog Xenopus laevis.</title>
        <authorList>
            <person name="Session A.M."/>
            <person name="Uno Y."/>
            <person name="Kwon T."/>
            <person name="Chapman J.A."/>
            <person name="Toyoda A."/>
            <person name="Takahashi S."/>
            <person name="Fukui A."/>
            <person name="Hikosaka A."/>
            <person name="Suzuki A."/>
            <person name="Kondo M."/>
            <person name="van Heeringen S.J."/>
            <person name="Quigley I."/>
            <person name="Heinz S."/>
            <person name="Ogino H."/>
            <person name="Ochi H."/>
            <person name="Hellsten U."/>
            <person name="Lyons J.B."/>
            <person name="Simakov O."/>
            <person name="Putnam N."/>
            <person name="Stites J."/>
            <person name="Kuroki Y."/>
            <person name="Tanaka T."/>
            <person name="Michiue T."/>
            <person name="Watanabe M."/>
            <person name="Bogdanovic O."/>
            <person name="Lister R."/>
            <person name="Georgiou G."/>
            <person name="Paranjpe S.S."/>
            <person name="van Kruijsbergen I."/>
            <person name="Shu S."/>
            <person name="Carlson J."/>
            <person name="Kinoshita T."/>
            <person name="Ohta Y."/>
            <person name="Mawaribuchi S."/>
            <person name="Jenkins J."/>
            <person name="Grimwood J."/>
            <person name="Schmutz J."/>
            <person name="Mitros T."/>
            <person name="Mozaffari S.V."/>
            <person name="Suzuki Y."/>
            <person name="Haramoto Y."/>
            <person name="Yamamoto T.S."/>
            <person name="Takagi C."/>
            <person name="Heald R."/>
            <person name="Miller K."/>
            <person name="Haudenschild C."/>
            <person name="Kitzman J."/>
            <person name="Nakayama T."/>
            <person name="Izutsu Y."/>
            <person name="Robert J."/>
            <person name="Fortriede J."/>
            <person name="Burns K."/>
            <person name="Lotay V."/>
            <person name="Karimi K."/>
            <person name="Yasuoka Y."/>
            <person name="Dichmann D.S."/>
            <person name="Flajnik M.F."/>
            <person name="Houston D.W."/>
            <person name="Shendure J."/>
            <person name="DuPasquier L."/>
            <person name="Vize P.D."/>
            <person name="Zorn A.M."/>
            <person name="Ito M."/>
            <person name="Marcotte E.M."/>
            <person name="Wallingford J.B."/>
            <person name="Ito Y."/>
            <person name="Asashima M."/>
            <person name="Ueno N."/>
            <person name="Matsuda Y."/>
            <person name="Veenstra G.J."/>
            <person name="Fujiyama A."/>
            <person name="Harland R.M."/>
            <person name="Taira M."/>
            <person name="Rokhsar D.S."/>
        </authorList>
    </citation>
    <scope>NUCLEOTIDE SEQUENCE [LARGE SCALE GENOMIC DNA]</scope>
    <source>
        <strain evidence="2">J</strain>
    </source>
</reference>
<accession>A0A974DNF1</accession>
<organism evidence="1 2">
    <name type="scientific">Xenopus laevis</name>
    <name type="common">African clawed frog</name>
    <dbReference type="NCBI Taxonomy" id="8355"/>
    <lineage>
        <taxon>Eukaryota</taxon>
        <taxon>Metazoa</taxon>
        <taxon>Chordata</taxon>
        <taxon>Craniata</taxon>
        <taxon>Vertebrata</taxon>
        <taxon>Euteleostomi</taxon>
        <taxon>Amphibia</taxon>
        <taxon>Batrachia</taxon>
        <taxon>Anura</taxon>
        <taxon>Pipoidea</taxon>
        <taxon>Pipidae</taxon>
        <taxon>Xenopodinae</taxon>
        <taxon>Xenopus</taxon>
        <taxon>Xenopus</taxon>
    </lineage>
</organism>
<protein>
    <submittedName>
        <fullName evidence="1">Uncharacterized protein</fullName>
    </submittedName>
</protein>
<sequence length="243" mass="28067">MTKPKSIGGIGVPHIFRYYMAARLSEIVAMHRTPTMPWLDVENAGLAPLALKQIIWIPEKNRKIPDQLPPTTLHSLQIWDKYREKLHLSQCNTIYCTFLGNKKFPPGVEIRDFLPWTENNAFLCTTLVKGREICTFQDLKDSLQIPNSQLFRYLQIRHFISHISLKNALSPQCFAAHIITAAKTLRAAKWKSASLPTQQALFTKVKWIRNMETIRAYLQGKDYQNGLLWLPWAEFETTQAETN</sequence>
<evidence type="ECO:0000313" key="2">
    <source>
        <dbReference type="Proteomes" id="UP000694892"/>
    </source>
</evidence>